<name>A0A645HI70_9ZZZZ</name>
<protein>
    <submittedName>
        <fullName evidence="1">Uncharacterized protein</fullName>
    </submittedName>
</protein>
<comment type="caution">
    <text evidence="1">The sequence shown here is derived from an EMBL/GenBank/DDBJ whole genome shotgun (WGS) entry which is preliminary data.</text>
</comment>
<dbReference type="EMBL" id="VSSQ01092799">
    <property type="protein sequence ID" value="MPN37889.1"/>
    <property type="molecule type" value="Genomic_DNA"/>
</dbReference>
<accession>A0A645HI70</accession>
<reference evidence="1" key="1">
    <citation type="submission" date="2019-08" db="EMBL/GenBank/DDBJ databases">
        <authorList>
            <person name="Kucharzyk K."/>
            <person name="Murdoch R.W."/>
            <person name="Higgins S."/>
            <person name="Loffler F."/>
        </authorList>
    </citation>
    <scope>NUCLEOTIDE SEQUENCE</scope>
</reference>
<organism evidence="1">
    <name type="scientific">bioreactor metagenome</name>
    <dbReference type="NCBI Taxonomy" id="1076179"/>
    <lineage>
        <taxon>unclassified sequences</taxon>
        <taxon>metagenomes</taxon>
        <taxon>ecological metagenomes</taxon>
    </lineage>
</organism>
<evidence type="ECO:0000313" key="1">
    <source>
        <dbReference type="EMBL" id="MPN37889.1"/>
    </source>
</evidence>
<sequence length="57" mass="6276">MIVKTNSIGGDVRSIDFGLSAFSLEIAFEAIKLQIVNSIASQIRGVDINMYYKLVEP</sequence>
<gene>
    <name evidence="1" type="ORF">SDC9_185410</name>
</gene>
<dbReference type="AlphaFoldDB" id="A0A645HI70"/>
<proteinExistence type="predicted"/>